<evidence type="ECO:0000313" key="14">
    <source>
        <dbReference type="Proteomes" id="UP000243579"/>
    </source>
</evidence>
<proteinExistence type="inferred from homology"/>
<protein>
    <submittedName>
        <fullName evidence="13">Nardilysin</fullName>
    </submittedName>
</protein>
<evidence type="ECO:0000256" key="2">
    <source>
        <dbReference type="ARBA" id="ARBA00022670"/>
    </source>
</evidence>
<evidence type="ECO:0000256" key="6">
    <source>
        <dbReference type="ARBA" id="ARBA00023049"/>
    </source>
</evidence>
<evidence type="ECO:0000256" key="3">
    <source>
        <dbReference type="ARBA" id="ARBA00022723"/>
    </source>
</evidence>
<dbReference type="SUPFAM" id="SSF63411">
    <property type="entry name" value="LuxS/MPP-like metallohydrolase"/>
    <property type="match status" value="4"/>
</dbReference>
<dbReference type="GO" id="GO:0005737">
    <property type="term" value="C:cytoplasm"/>
    <property type="evidence" value="ECO:0007669"/>
    <property type="project" value="UniProtKB-ARBA"/>
</dbReference>
<dbReference type="GO" id="GO:0046872">
    <property type="term" value="F:metal ion binding"/>
    <property type="evidence" value="ECO:0007669"/>
    <property type="project" value="UniProtKB-KW"/>
</dbReference>
<evidence type="ECO:0000256" key="4">
    <source>
        <dbReference type="ARBA" id="ARBA00022801"/>
    </source>
</evidence>
<dbReference type="Pfam" id="PF16187">
    <property type="entry name" value="Peptidase_M16_M"/>
    <property type="match status" value="1"/>
</dbReference>
<evidence type="ECO:0000256" key="1">
    <source>
        <dbReference type="ARBA" id="ARBA00007261"/>
    </source>
</evidence>
<dbReference type="Proteomes" id="UP000243579">
    <property type="component" value="Unassembled WGS sequence"/>
</dbReference>
<dbReference type="GO" id="GO:0006508">
    <property type="term" value="P:proteolysis"/>
    <property type="evidence" value="ECO:0007669"/>
    <property type="project" value="UniProtKB-KW"/>
</dbReference>
<evidence type="ECO:0000259" key="11">
    <source>
        <dbReference type="Pfam" id="PF16187"/>
    </source>
</evidence>
<dbReference type="FunFam" id="3.30.830.10:FF:000005">
    <property type="entry name" value="nardilysin isoform X1"/>
    <property type="match status" value="1"/>
</dbReference>
<evidence type="ECO:0000256" key="7">
    <source>
        <dbReference type="RuleBase" id="RU004447"/>
    </source>
</evidence>
<evidence type="ECO:0000313" key="13">
    <source>
        <dbReference type="EMBL" id="OQR83495.1"/>
    </source>
</evidence>
<keyword evidence="5" id="KW-0862">Zinc</keyword>
<dbReference type="STRING" id="1202772.A0A1V9YCN4"/>
<evidence type="ECO:0000259" key="12">
    <source>
        <dbReference type="Pfam" id="PF22456"/>
    </source>
</evidence>
<evidence type="ECO:0000259" key="9">
    <source>
        <dbReference type="Pfam" id="PF00675"/>
    </source>
</evidence>
<dbReference type="InterPro" id="IPR011249">
    <property type="entry name" value="Metalloenz_LuxS/M16"/>
</dbReference>
<name>A0A1V9YCN4_ACHHY</name>
<keyword evidence="14" id="KW-1185">Reference proteome</keyword>
<comment type="similarity">
    <text evidence="1 7">Belongs to the peptidase M16 family.</text>
</comment>
<dbReference type="Pfam" id="PF00675">
    <property type="entry name" value="Peptidase_M16"/>
    <property type="match status" value="1"/>
</dbReference>
<dbReference type="InterPro" id="IPR011765">
    <property type="entry name" value="Pept_M16_N"/>
</dbReference>
<keyword evidence="3" id="KW-0479">Metal-binding</keyword>
<dbReference type="InterPro" id="IPR001431">
    <property type="entry name" value="Pept_M16_Zn_BS"/>
</dbReference>
<dbReference type="InterPro" id="IPR007863">
    <property type="entry name" value="Peptidase_M16_C"/>
</dbReference>
<sequence length="1021" mass="111921">MPGSINDTKSPNDPKNYRMFTLPNGLEVLLMQNVTGVDEDDECDDEHDDGASGSEEEDFEDGDDGEEEDEEGSDDEDDAMSDGEAAREGPAPRKAGACLTVGVGSFSEPAHLQGLAHYLEHMLFMGSEKYPDENEFEAFLSAHGGYSNGETDVERTSYMFEVGPKHLAPALDMFAQFFVAPLMKADALDRELSAIESEFARASQDDSIRFEQVLCDLAVPGHPFQRFNWGNTKSLKSLPEAQGIDVRAEILRFYETHYSANLMKLVVCGEEELDVLEGFVRESFGAVPNRDLPSRDFSQLPPPFEGSALVQILPLKETHVLNLHWPLPPLVGHHALKPADFVASILGHESEGSILFLLKERGWASTISAGLTDTHGYDYGTFGAVFTLEIKLTLEGLAQYEAVVLVVFQFLRMMADGPLPAWIFDELKAMSAVNFQFQEERDAIEQCEELAALMQDMFAVAPCDLLSYDVLKGDFDAARVQALVLDHLTTARLRVHVASSTFAPDASWTCEPWFNVPYKVAPIPGPLLLQWQTAAPIAALRYQSPNPFIPRDLALIDVAEPLAAPRAIATLPSLTAYYLPDTEFKTPRAFVMLHCSLPALAGRPAAIVLADVYLRMVKDALNAYAYQAQEAQLSYVLHVKEGAGFELQIGGFHDKLLELVHVVTTTLASFTLGGARLVEARFDVIKEELLRTYKNALFKPQAQAKYLRLQLLEETAVPLPQLLAALEALSFAELVANAVESRALWAGGHLTAFVHGNVSEAAALALSMAVADRFAFGPPAPAPTKRIHQLPAAGLTLREASDNAAEVNSVVEWYYQFGNHTVATLALADLLEQMMQEPLFDTLRTKQQLGYEVSCTVRVTHGVLGFGLKVVSASTPTAAIDTAIAAFVADFATTLATMDDAVFDDHVRAQIQAKEEPDVHLYAATSRHWTEIQSKRLAFDIDAQLVGWLKSPACTRDAVAATYRRWFATPQLKVVVVGQQSSSVVAQRETPAAADDVSGDALYARKAALPTFQERHDIPSQ</sequence>
<dbReference type="GO" id="GO:0004222">
    <property type="term" value="F:metalloendopeptidase activity"/>
    <property type="evidence" value="ECO:0007669"/>
    <property type="project" value="InterPro"/>
</dbReference>
<dbReference type="InterPro" id="IPR050626">
    <property type="entry name" value="Peptidase_M16"/>
</dbReference>
<dbReference type="Gene3D" id="3.30.830.10">
    <property type="entry name" value="Metalloenzyme, LuxS/M16 peptidase-like"/>
    <property type="match status" value="4"/>
</dbReference>
<dbReference type="PANTHER" id="PTHR43690:SF18">
    <property type="entry name" value="INSULIN-DEGRADING ENZYME-RELATED"/>
    <property type="match status" value="1"/>
</dbReference>
<keyword evidence="4" id="KW-0378">Hydrolase</keyword>
<reference evidence="13 14" key="1">
    <citation type="journal article" date="2014" name="Genome Biol. Evol.">
        <title>The secreted proteins of Achlya hypogyna and Thraustotheca clavata identify the ancestral oomycete secretome and reveal gene acquisitions by horizontal gene transfer.</title>
        <authorList>
            <person name="Misner I."/>
            <person name="Blouin N."/>
            <person name="Leonard G."/>
            <person name="Richards T.A."/>
            <person name="Lane C.E."/>
        </authorList>
    </citation>
    <scope>NUCLEOTIDE SEQUENCE [LARGE SCALE GENOMIC DNA]</scope>
    <source>
        <strain evidence="13 14">ATCC 48635</strain>
    </source>
</reference>
<evidence type="ECO:0000259" key="10">
    <source>
        <dbReference type="Pfam" id="PF05193"/>
    </source>
</evidence>
<dbReference type="EMBL" id="JNBR01002139">
    <property type="protein sequence ID" value="OQR83495.1"/>
    <property type="molecule type" value="Genomic_DNA"/>
</dbReference>
<feature type="compositionally biased region" description="Acidic residues" evidence="8">
    <location>
        <begin position="37"/>
        <end position="81"/>
    </location>
</feature>
<evidence type="ECO:0000256" key="8">
    <source>
        <dbReference type="SAM" id="MobiDB-lite"/>
    </source>
</evidence>
<dbReference type="Pfam" id="PF05193">
    <property type="entry name" value="Peptidase_M16_C"/>
    <property type="match status" value="1"/>
</dbReference>
<organism evidence="13 14">
    <name type="scientific">Achlya hypogyna</name>
    <name type="common">Oomycete</name>
    <name type="synonym">Protoachlya hypogyna</name>
    <dbReference type="NCBI Taxonomy" id="1202772"/>
    <lineage>
        <taxon>Eukaryota</taxon>
        <taxon>Sar</taxon>
        <taxon>Stramenopiles</taxon>
        <taxon>Oomycota</taxon>
        <taxon>Saprolegniomycetes</taxon>
        <taxon>Saprolegniales</taxon>
        <taxon>Achlyaceae</taxon>
        <taxon>Achlya</taxon>
    </lineage>
</organism>
<accession>A0A1V9YCN4</accession>
<gene>
    <name evidence="13" type="ORF">ACHHYP_14637</name>
</gene>
<feature type="domain" description="Peptidase M16 N-terminal" evidence="9">
    <location>
        <begin position="93"/>
        <end position="213"/>
    </location>
</feature>
<feature type="region of interest" description="Disordered" evidence="8">
    <location>
        <begin position="31"/>
        <end position="93"/>
    </location>
</feature>
<feature type="domain" description="Peptidase M16 middle/third" evidence="11">
    <location>
        <begin position="435"/>
        <end position="725"/>
    </location>
</feature>
<dbReference type="OrthoDB" id="952271at2759"/>
<dbReference type="AlphaFoldDB" id="A0A1V9YCN4"/>
<dbReference type="InterPro" id="IPR032632">
    <property type="entry name" value="Peptidase_M16_M"/>
</dbReference>
<keyword evidence="2" id="KW-0645">Protease</keyword>
<comment type="caution">
    <text evidence="13">The sequence shown here is derived from an EMBL/GenBank/DDBJ whole genome shotgun (WGS) entry which is preliminary data.</text>
</comment>
<dbReference type="InterPro" id="IPR054734">
    <property type="entry name" value="PqqF-like_C_4"/>
</dbReference>
<dbReference type="Pfam" id="PF22456">
    <property type="entry name" value="PqqF-like_C_4"/>
    <property type="match status" value="1"/>
</dbReference>
<feature type="domain" description="Peptidase M16 C-terminal" evidence="10">
    <location>
        <begin position="247"/>
        <end position="429"/>
    </location>
</feature>
<dbReference type="PANTHER" id="PTHR43690">
    <property type="entry name" value="NARDILYSIN"/>
    <property type="match status" value="1"/>
</dbReference>
<dbReference type="PROSITE" id="PS00143">
    <property type="entry name" value="INSULINASE"/>
    <property type="match status" value="1"/>
</dbReference>
<evidence type="ECO:0000256" key="5">
    <source>
        <dbReference type="ARBA" id="ARBA00022833"/>
    </source>
</evidence>
<keyword evidence="6" id="KW-0482">Metalloprotease</keyword>
<feature type="domain" description="Coenzyme PQQ synthesis protein F-like C-terminal lobe" evidence="12">
    <location>
        <begin position="830"/>
        <end position="929"/>
    </location>
</feature>